<sequence length="358" mass="36689">MHLHYTLGSFFATLLTGSMAHVSMRSPCVRYTPFCNTCPELPAGQSLDENINAPIGTHDAVHQPLCKYTTPYGSPAARWKAGSTVSVDFNPHAAVHGGGHCQFALSYDGGNTFVVIHDELRYCFTGGPSSSNSGSVLKYDIALPKDLPSGEKVVFAWAWNNAIGNREFYMNCADVAIEGTAGGSFSGPQMLVANYGPDTPFIPEFNGDYETGIDLYNSRKIISVGGSGLYSNTTAGAGAGAPPVAAPPAPSPPSGGNNSGAGSPIVSVPPSVPTASYNVGLPPIVGTAAPTMVPGGGPVGPGGASYAASYAPTPSASQMFSTAPAQPAATMMPVYHARVAAVPVPAPSRTCVHVAKKI</sequence>
<comment type="caution">
    <text evidence="3">The sequence shown here is derived from an EMBL/GenBank/DDBJ whole genome shotgun (WGS) entry which is preliminary data.</text>
</comment>
<evidence type="ECO:0008006" key="5">
    <source>
        <dbReference type="Google" id="ProtNLM"/>
    </source>
</evidence>
<evidence type="ECO:0000256" key="2">
    <source>
        <dbReference type="SAM" id="SignalP"/>
    </source>
</evidence>
<organism evidence="3 4">
    <name type="scientific">Coemansia asiatica</name>
    <dbReference type="NCBI Taxonomy" id="1052880"/>
    <lineage>
        <taxon>Eukaryota</taxon>
        <taxon>Fungi</taxon>
        <taxon>Fungi incertae sedis</taxon>
        <taxon>Zoopagomycota</taxon>
        <taxon>Kickxellomycotina</taxon>
        <taxon>Kickxellomycetes</taxon>
        <taxon>Kickxellales</taxon>
        <taxon>Kickxellaceae</taxon>
        <taxon>Coemansia</taxon>
    </lineage>
</organism>
<keyword evidence="4" id="KW-1185">Reference proteome</keyword>
<feature type="compositionally biased region" description="Low complexity" evidence="1">
    <location>
        <begin position="254"/>
        <end position="267"/>
    </location>
</feature>
<reference evidence="3" key="1">
    <citation type="submission" date="2022-07" db="EMBL/GenBank/DDBJ databases">
        <title>Phylogenomic reconstructions and comparative analyses of Kickxellomycotina fungi.</title>
        <authorList>
            <person name="Reynolds N.K."/>
            <person name="Stajich J.E."/>
            <person name="Barry K."/>
            <person name="Grigoriev I.V."/>
            <person name="Crous P."/>
            <person name="Smith M.E."/>
        </authorList>
    </citation>
    <scope>NUCLEOTIDE SEQUENCE</scope>
    <source>
        <strain evidence="3">NBRC 105413</strain>
    </source>
</reference>
<gene>
    <name evidence="3" type="ORF">LPJ64_006138</name>
</gene>
<feature type="compositionally biased region" description="Pro residues" evidence="1">
    <location>
        <begin position="244"/>
        <end position="253"/>
    </location>
</feature>
<dbReference type="EMBL" id="JANBOH010000535">
    <property type="protein sequence ID" value="KAJ1641968.1"/>
    <property type="molecule type" value="Genomic_DNA"/>
</dbReference>
<dbReference type="AlphaFoldDB" id="A0A9W7XFS2"/>
<feature type="region of interest" description="Disordered" evidence="1">
    <location>
        <begin position="239"/>
        <end position="267"/>
    </location>
</feature>
<proteinExistence type="predicted"/>
<feature type="signal peptide" evidence="2">
    <location>
        <begin position="1"/>
        <end position="20"/>
    </location>
</feature>
<dbReference type="Proteomes" id="UP001145021">
    <property type="component" value="Unassembled WGS sequence"/>
</dbReference>
<dbReference type="Gene3D" id="2.70.50.70">
    <property type="match status" value="1"/>
</dbReference>
<evidence type="ECO:0000256" key="1">
    <source>
        <dbReference type="SAM" id="MobiDB-lite"/>
    </source>
</evidence>
<evidence type="ECO:0000313" key="3">
    <source>
        <dbReference type="EMBL" id="KAJ1641968.1"/>
    </source>
</evidence>
<dbReference type="PANTHER" id="PTHR36182">
    <property type="entry name" value="PROTEIN, PUTATIVE (AFU_ORTHOLOGUE AFUA_6G10930)-RELATED"/>
    <property type="match status" value="1"/>
</dbReference>
<evidence type="ECO:0000313" key="4">
    <source>
        <dbReference type="Proteomes" id="UP001145021"/>
    </source>
</evidence>
<accession>A0A9W7XFS2</accession>
<dbReference type="PANTHER" id="PTHR36182:SF1">
    <property type="entry name" value="PROTEIN, PUTATIVE (AFU_ORTHOLOGUE AFUA_6G10930)-RELATED"/>
    <property type="match status" value="1"/>
</dbReference>
<name>A0A9W7XFS2_9FUNG</name>
<protein>
    <recommendedName>
        <fullName evidence="5">Chitin-binding type-4 domain-containing protein</fullName>
    </recommendedName>
</protein>
<keyword evidence="2" id="KW-0732">Signal</keyword>
<feature type="chain" id="PRO_5040939684" description="Chitin-binding type-4 domain-containing protein" evidence="2">
    <location>
        <begin position="21"/>
        <end position="358"/>
    </location>
</feature>